<dbReference type="FunFam" id="3.30.200.20:FF:000195">
    <property type="entry name" value="G-type lectin S-receptor-like serine/threonine-protein kinase"/>
    <property type="match status" value="1"/>
</dbReference>
<dbReference type="Gene3D" id="1.10.510.10">
    <property type="entry name" value="Transferase(Phosphotransferase) domain 1"/>
    <property type="match status" value="1"/>
</dbReference>
<sequence>MAWLKILLFFLFINLTYSQTDTIFQGQHLSVGEKLESPNKEFRLEFFSLDANKTHYIGIFYNFPSNATLYPDDHRPVWVANRDDLVPYAPGNNLTLDDDGKLKIFYGRNSFVLLSTYNATTRNASVTLFDNGNFVLVELNTNVSVNRTLWQSFDYPTDTLLPGMKLGRNVKTGEVWSLTSWISEDVPASGSFTIGIDTNDIDQLVIWWLGSVYWTSGRWGNGTFGNVSRVSHYDYAEFRFVSTEDEKYVTYSVNETRTLSRYAIDSFGFIKERGAAGPFGVCFDMPSPGCVTIESIGSSTRNNLWFERRPNSVSDNRFRFGNNNMSLFDCKRQCENNCSCAAFPSITATGTGRLISNNASILSSFGEVFPTSNQSSNNVPVPTIVVTSNQSANNGATTVVTSNQSANNVPNTNTFSLPPALAPAPATNSTAGSSKGTSIRWWRWPIAAIGLTLLLGLSSLCILYGKGKAKATALLLLNQATNRSKQRKIDKKMSHEVQLYSLESLKIATDNFSPGNKLGEGGFGPVYKGELPDGQEVAIKRLSTSSGQGLLEFKNEILLIAKLQHTNLVRLLGYCTQREELILVYEYMHNKSLDFFLFDGNKKELLNWHTRFRIIEGVAQGLLYLHTYSRLKVIHRDLKSGNILLDVDMNPKISDFGMARIFGKQESEANTKRIVGTRGYMAPEYALRGIVSAKADVFSFGVLLLEIVSGKKNNSCYDSEHPLNLIGLAWELWREERALELIDATLIESCSRDEVMRCIHVGLLCVQDYANDRPSMSNVVSMLMNDTRQPPPPPERPGFFIERGDQHAEISEEVVRYSMNGLSISELTAR</sequence>
<evidence type="ECO:0000256" key="1">
    <source>
        <dbReference type="ARBA" id="ARBA00004251"/>
    </source>
</evidence>
<evidence type="ECO:0000313" key="18">
    <source>
        <dbReference type="Proteomes" id="UP000224567"/>
    </source>
</evidence>
<keyword evidence="5 14" id="KW-0732">Signal</keyword>
<evidence type="ECO:0000256" key="3">
    <source>
        <dbReference type="ARBA" id="ARBA00022527"/>
    </source>
</evidence>
<keyword evidence="4 13" id="KW-0808">Transferase</keyword>
<accession>A0A2G2X357</accession>
<dbReference type="CDD" id="cd14066">
    <property type="entry name" value="STKc_IRAK"/>
    <property type="match status" value="1"/>
</dbReference>
<evidence type="ECO:0000256" key="2">
    <source>
        <dbReference type="ARBA" id="ARBA00022475"/>
    </source>
</evidence>
<dbReference type="Pfam" id="PF01453">
    <property type="entry name" value="B_lectin"/>
    <property type="match status" value="1"/>
</dbReference>
<keyword evidence="8 13" id="KW-0067">ATP-binding</keyword>
<keyword evidence="2" id="KW-1003">Cell membrane</keyword>
<dbReference type="EMBL" id="MLFT02000003">
    <property type="protein sequence ID" value="PHT51918.1"/>
    <property type="molecule type" value="Genomic_DNA"/>
</dbReference>
<evidence type="ECO:0000256" key="9">
    <source>
        <dbReference type="ARBA" id="ARBA00023157"/>
    </source>
</evidence>
<dbReference type="InterPro" id="IPR008271">
    <property type="entry name" value="Ser/Thr_kinase_AS"/>
</dbReference>
<name>A0A2G2X357_CAPBA</name>
<keyword evidence="7 13" id="KW-0418">Kinase</keyword>
<evidence type="ECO:0000256" key="10">
    <source>
        <dbReference type="ARBA" id="ARBA00023180"/>
    </source>
</evidence>
<comment type="caution">
    <text evidence="17">The sequence shown here is derived from an EMBL/GenBank/DDBJ whole genome shotgun (WGS) entry which is preliminary data.</text>
</comment>
<evidence type="ECO:0000256" key="6">
    <source>
        <dbReference type="ARBA" id="ARBA00022741"/>
    </source>
</evidence>
<reference evidence="17 18" key="1">
    <citation type="journal article" date="2017" name="Genome Biol.">
        <title>New reference genome sequences of hot pepper reveal the massive evolution of plant disease-resistance genes by retroduplication.</title>
        <authorList>
            <person name="Kim S."/>
            <person name="Park J."/>
            <person name="Yeom S.I."/>
            <person name="Kim Y.M."/>
            <person name="Seo E."/>
            <person name="Kim K.T."/>
            <person name="Kim M.S."/>
            <person name="Lee J.M."/>
            <person name="Cheong K."/>
            <person name="Shin H.S."/>
            <person name="Kim S.B."/>
            <person name="Han K."/>
            <person name="Lee J."/>
            <person name="Park M."/>
            <person name="Lee H.A."/>
            <person name="Lee H.Y."/>
            <person name="Lee Y."/>
            <person name="Oh S."/>
            <person name="Lee J.H."/>
            <person name="Choi E."/>
            <person name="Choi E."/>
            <person name="Lee S.E."/>
            <person name="Jeon J."/>
            <person name="Kim H."/>
            <person name="Choi G."/>
            <person name="Song H."/>
            <person name="Lee J."/>
            <person name="Lee S.C."/>
            <person name="Kwon J.K."/>
            <person name="Lee H.Y."/>
            <person name="Koo N."/>
            <person name="Hong Y."/>
            <person name="Kim R.W."/>
            <person name="Kang W.H."/>
            <person name="Huh J.H."/>
            <person name="Kang B.C."/>
            <person name="Yang T.J."/>
            <person name="Lee Y.H."/>
            <person name="Bennetzen J.L."/>
            <person name="Choi D."/>
        </authorList>
    </citation>
    <scope>NUCLEOTIDE SEQUENCE [LARGE SCALE GENOMIC DNA]</scope>
    <source>
        <strain evidence="18">cv. PBC81</strain>
    </source>
</reference>
<dbReference type="SMART" id="SM00108">
    <property type="entry name" value="B_lectin"/>
    <property type="match status" value="1"/>
</dbReference>
<evidence type="ECO:0000259" key="15">
    <source>
        <dbReference type="PROSITE" id="PS50011"/>
    </source>
</evidence>
<evidence type="ECO:0000313" key="17">
    <source>
        <dbReference type="EMBL" id="PHT51918.1"/>
    </source>
</evidence>
<feature type="signal peptide" evidence="14">
    <location>
        <begin position="1"/>
        <end position="18"/>
    </location>
</feature>
<keyword evidence="10" id="KW-0325">Glycoprotein</keyword>
<evidence type="ECO:0000259" key="16">
    <source>
        <dbReference type="PROSITE" id="PS50927"/>
    </source>
</evidence>
<evidence type="ECO:0000256" key="4">
    <source>
        <dbReference type="ARBA" id="ARBA00022679"/>
    </source>
</evidence>
<dbReference type="GO" id="GO:0005886">
    <property type="term" value="C:plasma membrane"/>
    <property type="evidence" value="ECO:0007669"/>
    <property type="project" value="UniProtKB-SubCell"/>
</dbReference>
<protein>
    <recommendedName>
        <fullName evidence="13">Receptor-like serine/threonine-protein kinase</fullName>
        <ecNumber evidence="13">2.7.11.1</ecNumber>
    </recommendedName>
</protein>
<evidence type="ECO:0000256" key="7">
    <source>
        <dbReference type="ARBA" id="ARBA00022777"/>
    </source>
</evidence>
<dbReference type="STRING" id="33114.A0A2G2X357"/>
<dbReference type="InterPro" id="IPR000719">
    <property type="entry name" value="Prot_kinase_dom"/>
</dbReference>
<dbReference type="PROSITE" id="PS00108">
    <property type="entry name" value="PROTEIN_KINASE_ST"/>
    <property type="match status" value="1"/>
</dbReference>
<dbReference type="Gene3D" id="2.90.10.10">
    <property type="entry name" value="Bulb-type lectin domain"/>
    <property type="match status" value="1"/>
</dbReference>
<dbReference type="PIRSF" id="PIRSF000641">
    <property type="entry name" value="SRK"/>
    <property type="match status" value="1"/>
</dbReference>
<keyword evidence="9" id="KW-1015">Disulfide bond</keyword>
<dbReference type="InterPro" id="IPR001245">
    <property type="entry name" value="Ser-Thr/Tyr_kinase_cat_dom"/>
</dbReference>
<gene>
    <name evidence="17" type="ORF">CQW23_06380</name>
</gene>
<dbReference type="InterPro" id="IPR024171">
    <property type="entry name" value="SRK-like_kinase"/>
</dbReference>
<dbReference type="FunFam" id="1.10.510.10:FF:000060">
    <property type="entry name" value="G-type lectin S-receptor-like serine/threonine-protein kinase"/>
    <property type="match status" value="1"/>
</dbReference>
<dbReference type="PANTHER" id="PTHR27002:SF990">
    <property type="entry name" value="CYSTEINE-RICH RECEPTOR-LIKE PROTEIN KINASE 6 ISOFORM X1"/>
    <property type="match status" value="1"/>
</dbReference>
<proteinExistence type="inferred from homology"/>
<feature type="domain" description="Protein kinase" evidence="15">
    <location>
        <begin position="512"/>
        <end position="799"/>
    </location>
</feature>
<dbReference type="PROSITE" id="PS50011">
    <property type="entry name" value="PROTEIN_KINASE_DOM"/>
    <property type="match status" value="1"/>
</dbReference>
<evidence type="ECO:0000256" key="5">
    <source>
        <dbReference type="ARBA" id="ARBA00022729"/>
    </source>
</evidence>
<evidence type="ECO:0000256" key="13">
    <source>
        <dbReference type="PIRNR" id="PIRNR000641"/>
    </source>
</evidence>
<dbReference type="PANTHER" id="PTHR27002">
    <property type="entry name" value="RECEPTOR-LIKE SERINE/THREONINE-PROTEIN KINASE SD1-8"/>
    <property type="match status" value="1"/>
</dbReference>
<keyword evidence="6 13" id="KW-0547">Nucleotide-binding</keyword>
<evidence type="ECO:0000256" key="8">
    <source>
        <dbReference type="ARBA" id="ARBA00022840"/>
    </source>
</evidence>
<comment type="subcellular location">
    <subcellularLocation>
        <location evidence="1">Cell membrane</location>
        <topology evidence="1">Single-pass type I membrane protein</topology>
    </subcellularLocation>
</comment>
<dbReference type="SMART" id="SM00220">
    <property type="entry name" value="S_TKc"/>
    <property type="match status" value="1"/>
</dbReference>
<dbReference type="Pfam" id="PF07714">
    <property type="entry name" value="PK_Tyr_Ser-Thr"/>
    <property type="match status" value="1"/>
</dbReference>
<organism evidence="17 18">
    <name type="scientific">Capsicum baccatum</name>
    <name type="common">Peruvian pepper</name>
    <dbReference type="NCBI Taxonomy" id="33114"/>
    <lineage>
        <taxon>Eukaryota</taxon>
        <taxon>Viridiplantae</taxon>
        <taxon>Streptophyta</taxon>
        <taxon>Embryophyta</taxon>
        <taxon>Tracheophyta</taxon>
        <taxon>Spermatophyta</taxon>
        <taxon>Magnoliopsida</taxon>
        <taxon>eudicotyledons</taxon>
        <taxon>Gunneridae</taxon>
        <taxon>Pentapetalae</taxon>
        <taxon>asterids</taxon>
        <taxon>lamiids</taxon>
        <taxon>Solanales</taxon>
        <taxon>Solanaceae</taxon>
        <taxon>Solanoideae</taxon>
        <taxon>Capsiceae</taxon>
        <taxon>Capsicum</taxon>
    </lineage>
</organism>
<comment type="similarity">
    <text evidence="13">Belongs to the protein kinase superfamily. Ser/Thr protein kinase family.</text>
</comment>
<dbReference type="GO" id="GO:0106310">
    <property type="term" value="F:protein serine kinase activity"/>
    <property type="evidence" value="ECO:0007669"/>
    <property type="project" value="RHEA"/>
</dbReference>
<dbReference type="InterPro" id="IPR001480">
    <property type="entry name" value="Bulb-type_lectin_dom"/>
</dbReference>
<dbReference type="PROSITE" id="PS50927">
    <property type="entry name" value="BULB_LECTIN"/>
    <property type="match status" value="1"/>
</dbReference>
<dbReference type="SUPFAM" id="SSF56112">
    <property type="entry name" value="Protein kinase-like (PK-like)"/>
    <property type="match status" value="1"/>
</dbReference>
<reference evidence="18" key="2">
    <citation type="journal article" date="2017" name="J. Anim. Genet.">
        <title>Multiple reference genome sequences of hot pepper reveal the massive evolution of plant disease resistance genes by retroduplication.</title>
        <authorList>
            <person name="Kim S."/>
            <person name="Park J."/>
            <person name="Yeom S.-I."/>
            <person name="Kim Y.-M."/>
            <person name="Seo E."/>
            <person name="Kim K.-T."/>
            <person name="Kim M.-S."/>
            <person name="Lee J.M."/>
            <person name="Cheong K."/>
            <person name="Shin H.-S."/>
            <person name="Kim S.-B."/>
            <person name="Han K."/>
            <person name="Lee J."/>
            <person name="Park M."/>
            <person name="Lee H.-A."/>
            <person name="Lee H.-Y."/>
            <person name="Lee Y."/>
            <person name="Oh S."/>
            <person name="Lee J.H."/>
            <person name="Choi E."/>
            <person name="Choi E."/>
            <person name="Lee S.E."/>
            <person name="Jeon J."/>
            <person name="Kim H."/>
            <person name="Choi G."/>
            <person name="Song H."/>
            <person name="Lee J."/>
            <person name="Lee S.-C."/>
            <person name="Kwon J.-K."/>
            <person name="Lee H.-Y."/>
            <person name="Koo N."/>
            <person name="Hong Y."/>
            <person name="Kim R.W."/>
            <person name="Kang W.-H."/>
            <person name="Huh J.H."/>
            <person name="Kang B.-C."/>
            <person name="Yang T.-J."/>
            <person name="Lee Y.-H."/>
            <person name="Bennetzen J.L."/>
            <person name="Choi D."/>
        </authorList>
    </citation>
    <scope>NUCLEOTIDE SEQUENCE [LARGE SCALE GENOMIC DNA]</scope>
    <source>
        <strain evidence="18">cv. PBC81</strain>
    </source>
</reference>
<dbReference type="OrthoDB" id="1936886at2759"/>
<dbReference type="Gene3D" id="3.30.200.20">
    <property type="entry name" value="Phosphorylase Kinase, domain 1"/>
    <property type="match status" value="1"/>
</dbReference>
<feature type="domain" description="Bulb-type lectin" evidence="16">
    <location>
        <begin position="20"/>
        <end position="149"/>
    </location>
</feature>
<dbReference type="SUPFAM" id="SSF51110">
    <property type="entry name" value="alpha-D-mannose-specific plant lectins"/>
    <property type="match status" value="1"/>
</dbReference>
<evidence type="ECO:0000256" key="14">
    <source>
        <dbReference type="SAM" id="SignalP"/>
    </source>
</evidence>
<keyword evidence="3 13" id="KW-0723">Serine/threonine-protein kinase</keyword>
<dbReference type="InterPro" id="IPR036426">
    <property type="entry name" value="Bulb-type_lectin_dom_sf"/>
</dbReference>
<dbReference type="GO" id="GO:0004674">
    <property type="term" value="F:protein serine/threonine kinase activity"/>
    <property type="evidence" value="ECO:0007669"/>
    <property type="project" value="UniProtKB-KW"/>
</dbReference>
<dbReference type="Proteomes" id="UP000224567">
    <property type="component" value="Unassembled WGS sequence"/>
</dbReference>
<comment type="catalytic activity">
    <reaction evidence="12 13">
        <text>L-seryl-[protein] + ATP = O-phospho-L-seryl-[protein] + ADP + H(+)</text>
        <dbReference type="Rhea" id="RHEA:17989"/>
        <dbReference type="Rhea" id="RHEA-COMP:9863"/>
        <dbReference type="Rhea" id="RHEA-COMP:11604"/>
        <dbReference type="ChEBI" id="CHEBI:15378"/>
        <dbReference type="ChEBI" id="CHEBI:29999"/>
        <dbReference type="ChEBI" id="CHEBI:30616"/>
        <dbReference type="ChEBI" id="CHEBI:83421"/>
        <dbReference type="ChEBI" id="CHEBI:456216"/>
        <dbReference type="EC" id="2.7.11.1"/>
    </reaction>
</comment>
<dbReference type="EC" id="2.7.11.1" evidence="13"/>
<keyword evidence="18" id="KW-1185">Reference proteome</keyword>
<dbReference type="AlphaFoldDB" id="A0A2G2X357"/>
<dbReference type="GO" id="GO:0005524">
    <property type="term" value="F:ATP binding"/>
    <property type="evidence" value="ECO:0007669"/>
    <property type="project" value="UniProtKB-KW"/>
</dbReference>
<dbReference type="CDD" id="cd00028">
    <property type="entry name" value="B_lectin"/>
    <property type="match status" value="1"/>
</dbReference>
<feature type="chain" id="PRO_5013720344" description="Receptor-like serine/threonine-protein kinase" evidence="14">
    <location>
        <begin position="19"/>
        <end position="830"/>
    </location>
</feature>
<evidence type="ECO:0000256" key="12">
    <source>
        <dbReference type="ARBA" id="ARBA00048679"/>
    </source>
</evidence>
<keyword evidence="2" id="KW-0472">Membrane</keyword>
<evidence type="ECO:0000256" key="11">
    <source>
        <dbReference type="ARBA" id="ARBA00047899"/>
    </source>
</evidence>
<dbReference type="InterPro" id="IPR011009">
    <property type="entry name" value="Kinase-like_dom_sf"/>
</dbReference>
<comment type="catalytic activity">
    <reaction evidence="11 13">
        <text>L-threonyl-[protein] + ATP = O-phospho-L-threonyl-[protein] + ADP + H(+)</text>
        <dbReference type="Rhea" id="RHEA:46608"/>
        <dbReference type="Rhea" id="RHEA-COMP:11060"/>
        <dbReference type="Rhea" id="RHEA-COMP:11605"/>
        <dbReference type="ChEBI" id="CHEBI:15378"/>
        <dbReference type="ChEBI" id="CHEBI:30013"/>
        <dbReference type="ChEBI" id="CHEBI:30616"/>
        <dbReference type="ChEBI" id="CHEBI:61977"/>
        <dbReference type="ChEBI" id="CHEBI:456216"/>
        <dbReference type="EC" id="2.7.11.1"/>
    </reaction>
</comment>